<gene>
    <name evidence="2" type="ORF">FHE65_34670</name>
</gene>
<evidence type="ECO:0000313" key="3">
    <source>
        <dbReference type="Proteomes" id="UP000306740"/>
    </source>
</evidence>
<dbReference type="InterPro" id="IPR032710">
    <property type="entry name" value="NTF2-like_dom_sf"/>
</dbReference>
<proteinExistence type="predicted"/>
<dbReference type="Pfam" id="PF12680">
    <property type="entry name" value="SnoaL_2"/>
    <property type="match status" value="1"/>
</dbReference>
<dbReference type="OrthoDB" id="9808719at2"/>
<evidence type="ECO:0000259" key="1">
    <source>
        <dbReference type="Pfam" id="PF12680"/>
    </source>
</evidence>
<dbReference type="Gene3D" id="3.10.450.50">
    <property type="match status" value="1"/>
</dbReference>
<dbReference type="EMBL" id="VDFR01000246">
    <property type="protein sequence ID" value="TNC26322.1"/>
    <property type="molecule type" value="Genomic_DNA"/>
</dbReference>
<feature type="domain" description="SnoaL-like" evidence="1">
    <location>
        <begin position="14"/>
        <end position="114"/>
    </location>
</feature>
<organism evidence="2 3">
    <name type="scientific">Mumia zhuanghuii</name>
    <dbReference type="NCBI Taxonomy" id="2585211"/>
    <lineage>
        <taxon>Bacteria</taxon>
        <taxon>Bacillati</taxon>
        <taxon>Actinomycetota</taxon>
        <taxon>Actinomycetes</taxon>
        <taxon>Propionibacteriales</taxon>
        <taxon>Nocardioidaceae</taxon>
        <taxon>Mumia</taxon>
    </lineage>
</organism>
<name>A0A5C4M196_9ACTN</name>
<dbReference type="InterPro" id="IPR037401">
    <property type="entry name" value="SnoaL-like"/>
</dbReference>
<dbReference type="SUPFAM" id="SSF54427">
    <property type="entry name" value="NTF2-like"/>
    <property type="match status" value="1"/>
</dbReference>
<dbReference type="Proteomes" id="UP000306740">
    <property type="component" value="Unassembled WGS sequence"/>
</dbReference>
<dbReference type="AlphaFoldDB" id="A0A5C4M196"/>
<protein>
    <submittedName>
        <fullName evidence="2">Nuclear transport factor 2 family protein</fullName>
    </submittedName>
</protein>
<accession>A0A5C4M196</accession>
<dbReference type="RefSeq" id="WP_139107412.1">
    <property type="nucleotide sequence ID" value="NZ_VDFR01000246.1"/>
</dbReference>
<comment type="caution">
    <text evidence="2">The sequence shown here is derived from an EMBL/GenBank/DDBJ whole genome shotgun (WGS) entry which is preliminary data.</text>
</comment>
<evidence type="ECO:0000313" key="2">
    <source>
        <dbReference type="EMBL" id="TNC26322.1"/>
    </source>
</evidence>
<sequence length="126" mass="13652">MTELTITAYETLLEDYLAFWNEPDAEARAAIADRTFTQDISYTDPQAAVTGREALSDLVGAVHQQLPGMRFSSGDLVDGHHDLLRFTWHLGPAAAPDTIVGADVAVLTAEGRMSHIAGFLDRVPQA</sequence>
<reference evidence="2 3" key="1">
    <citation type="submission" date="2019-05" db="EMBL/GenBank/DDBJ databases">
        <title>Mumia sp. nov., isolated from the intestinal contents of plateau pika (Ochotona curzoniae) in the Qinghai-Tibet plateau of China.</title>
        <authorList>
            <person name="Tian Z."/>
        </authorList>
    </citation>
    <scope>NUCLEOTIDE SEQUENCE [LARGE SCALE GENOMIC DNA]</scope>
    <source>
        <strain evidence="3">527</strain>
    </source>
</reference>